<keyword evidence="1" id="KW-0808">Transferase</keyword>
<dbReference type="GO" id="GO:0032259">
    <property type="term" value="P:methylation"/>
    <property type="evidence" value="ECO:0007669"/>
    <property type="project" value="UniProtKB-KW"/>
</dbReference>
<dbReference type="GO" id="GO:0008168">
    <property type="term" value="F:methyltransferase activity"/>
    <property type="evidence" value="ECO:0007669"/>
    <property type="project" value="UniProtKB-KW"/>
</dbReference>
<dbReference type="CDD" id="cd02440">
    <property type="entry name" value="AdoMet_MTases"/>
    <property type="match status" value="1"/>
</dbReference>
<keyword evidence="1" id="KW-0489">Methyltransferase</keyword>
<comment type="caution">
    <text evidence="1">The sequence shown here is derived from an EMBL/GenBank/DDBJ whole genome shotgun (WGS) entry which is preliminary data.</text>
</comment>
<dbReference type="AlphaFoldDB" id="A0A2M6XDT1"/>
<sequence>MKQFFINNFNNAVQKNKNNILDLLKYNESAKLLDLGCDNGDWTKHLAQKIGTKSVYGIDINKQRYEVARKNGIIVKRGDLNNNFPFPKRFFDVVHSNQVIEHLYDTEKFIQEIYRVLKPSGYAIISTENLASWHNIFPLFFGWQPFSLTNISDHKLGVGNPLALHRNDELLSHSWQHIRVFSYQALKEIFEINNFRVEKILGAGYYPFFNQLAKLDPRHAGFLTLKLRKI</sequence>
<dbReference type="Pfam" id="PF13489">
    <property type="entry name" value="Methyltransf_23"/>
    <property type="match status" value="1"/>
</dbReference>
<dbReference type="Proteomes" id="UP000228996">
    <property type="component" value="Unassembled WGS sequence"/>
</dbReference>
<accession>A0A2M6XDT1</accession>
<gene>
    <name evidence="1" type="ORF">COT44_00835</name>
</gene>
<dbReference type="EMBL" id="PEYO01000005">
    <property type="protein sequence ID" value="PIU03812.1"/>
    <property type="molecule type" value="Genomic_DNA"/>
</dbReference>
<proteinExistence type="predicted"/>
<dbReference type="Gene3D" id="3.40.50.150">
    <property type="entry name" value="Vaccinia Virus protein VP39"/>
    <property type="match status" value="1"/>
</dbReference>
<dbReference type="PANTHER" id="PTHR43591:SF24">
    <property type="entry name" value="2-METHOXY-6-POLYPRENYL-1,4-BENZOQUINOL METHYLASE, MITOCHONDRIAL"/>
    <property type="match status" value="1"/>
</dbReference>
<dbReference type="PANTHER" id="PTHR43591">
    <property type="entry name" value="METHYLTRANSFERASE"/>
    <property type="match status" value="1"/>
</dbReference>
<name>A0A2M6XDT1_9BACT</name>
<evidence type="ECO:0000313" key="2">
    <source>
        <dbReference type="Proteomes" id="UP000228996"/>
    </source>
</evidence>
<organism evidence="1 2">
    <name type="scientific">Candidatus Shapirobacteria bacterium CG08_land_8_20_14_0_20_39_18</name>
    <dbReference type="NCBI Taxonomy" id="1974883"/>
    <lineage>
        <taxon>Bacteria</taxon>
        <taxon>Candidatus Shapironibacteriota</taxon>
    </lineage>
</organism>
<dbReference type="SUPFAM" id="SSF53335">
    <property type="entry name" value="S-adenosyl-L-methionine-dependent methyltransferases"/>
    <property type="match status" value="1"/>
</dbReference>
<evidence type="ECO:0000313" key="1">
    <source>
        <dbReference type="EMBL" id="PIU03812.1"/>
    </source>
</evidence>
<protein>
    <submittedName>
        <fullName evidence="1">Class I SAM-dependent methyltransferase</fullName>
    </submittedName>
</protein>
<reference evidence="2" key="1">
    <citation type="submission" date="2017-09" db="EMBL/GenBank/DDBJ databases">
        <title>Depth-based differentiation of microbial function through sediment-hosted aquifers and enrichment of novel symbionts in the deep terrestrial subsurface.</title>
        <authorList>
            <person name="Probst A.J."/>
            <person name="Ladd B."/>
            <person name="Jarett J.K."/>
            <person name="Geller-Mcgrath D.E."/>
            <person name="Sieber C.M.K."/>
            <person name="Emerson J.B."/>
            <person name="Anantharaman K."/>
            <person name="Thomas B.C."/>
            <person name="Malmstrom R."/>
            <person name="Stieglmeier M."/>
            <person name="Klingl A."/>
            <person name="Woyke T."/>
            <person name="Ryan C.M."/>
            <person name="Banfield J.F."/>
        </authorList>
    </citation>
    <scope>NUCLEOTIDE SEQUENCE [LARGE SCALE GENOMIC DNA]</scope>
</reference>
<dbReference type="InterPro" id="IPR029063">
    <property type="entry name" value="SAM-dependent_MTases_sf"/>
</dbReference>